<keyword evidence="1" id="KW-0472">Membrane</keyword>
<evidence type="ECO:0000256" key="1">
    <source>
        <dbReference type="SAM" id="Phobius"/>
    </source>
</evidence>
<comment type="caution">
    <text evidence="2">The sequence shown here is derived from an EMBL/GenBank/DDBJ whole genome shotgun (WGS) entry which is preliminary data.</text>
</comment>
<keyword evidence="1" id="KW-1133">Transmembrane helix</keyword>
<dbReference type="Proteomes" id="UP000321306">
    <property type="component" value="Unassembled WGS sequence"/>
</dbReference>
<proteinExistence type="predicted"/>
<gene>
    <name evidence="2" type="ORF">DC3_13460</name>
</gene>
<evidence type="ECO:0000313" key="3">
    <source>
        <dbReference type="Proteomes" id="UP000321306"/>
    </source>
</evidence>
<accession>A0A511MZF1</accession>
<dbReference type="EMBL" id="BJXB01000005">
    <property type="protein sequence ID" value="GEM45711.1"/>
    <property type="molecule type" value="Genomic_DNA"/>
</dbReference>
<feature type="transmembrane region" description="Helical" evidence="1">
    <location>
        <begin position="64"/>
        <end position="89"/>
    </location>
</feature>
<keyword evidence="1" id="KW-0812">Transmembrane</keyword>
<protein>
    <submittedName>
        <fullName evidence="2">Uncharacterized protein</fullName>
    </submittedName>
</protein>
<organism evidence="2 3">
    <name type="scientific">Deinococcus cellulosilyticus (strain DSM 18568 / NBRC 106333 / KACC 11606 / 5516J-15)</name>
    <dbReference type="NCBI Taxonomy" id="1223518"/>
    <lineage>
        <taxon>Bacteria</taxon>
        <taxon>Thermotogati</taxon>
        <taxon>Deinococcota</taxon>
        <taxon>Deinococci</taxon>
        <taxon>Deinococcales</taxon>
        <taxon>Deinococcaceae</taxon>
        <taxon>Deinococcus</taxon>
    </lineage>
</organism>
<name>A0A511MZF1_DEIC1</name>
<dbReference type="AlphaFoldDB" id="A0A511MZF1"/>
<reference evidence="2 3" key="1">
    <citation type="submission" date="2019-07" db="EMBL/GenBank/DDBJ databases">
        <title>Whole genome shotgun sequence of Deinococcus cellulosilyticus NBRC 106333.</title>
        <authorList>
            <person name="Hosoyama A."/>
            <person name="Uohara A."/>
            <person name="Ohji S."/>
            <person name="Ichikawa N."/>
        </authorList>
    </citation>
    <scope>NUCLEOTIDE SEQUENCE [LARGE SCALE GENOMIC DNA]</scope>
    <source>
        <strain evidence="2 3">NBRC 106333</strain>
    </source>
</reference>
<keyword evidence="3" id="KW-1185">Reference proteome</keyword>
<evidence type="ECO:0000313" key="2">
    <source>
        <dbReference type="EMBL" id="GEM45711.1"/>
    </source>
</evidence>
<sequence length="102" mass="11359">MTFVSFNWHNQAMKLLVVFLVSFLLGVTVRALWIMAFPLDVTSEMLNRTSMNITELTFRTLMSMLWTGALVGLTASGLMGAFLGCKVLLSRRSTPKKSLPEA</sequence>